<dbReference type="PATRIC" id="fig|1139219.3.peg.1583"/>
<dbReference type="Gene3D" id="3.40.50.2000">
    <property type="entry name" value="Glycogen Phosphorylase B"/>
    <property type="match status" value="1"/>
</dbReference>
<dbReference type="OrthoDB" id="9811902at2"/>
<reference evidence="1 2" key="1">
    <citation type="submission" date="2013-03" db="EMBL/GenBank/DDBJ databases">
        <title>The Genome Sequence of Enterococcus dispar ATCC_51266 (Illumina only assembly).</title>
        <authorList>
            <consortium name="The Broad Institute Genomics Platform"/>
            <consortium name="The Broad Institute Genome Sequencing Center for Infectious Disease"/>
            <person name="Earl A."/>
            <person name="Russ C."/>
            <person name="Gilmore M."/>
            <person name="Surin D."/>
            <person name="Walker B."/>
            <person name="Young S."/>
            <person name="Zeng Q."/>
            <person name="Gargeya S."/>
            <person name="Fitzgerald M."/>
            <person name="Haas B."/>
            <person name="Abouelleil A."/>
            <person name="Allen A.W."/>
            <person name="Alvarado L."/>
            <person name="Arachchi H.M."/>
            <person name="Berlin A.M."/>
            <person name="Chapman S.B."/>
            <person name="Gainer-Dewar J."/>
            <person name="Goldberg J."/>
            <person name="Griggs A."/>
            <person name="Gujja S."/>
            <person name="Hansen M."/>
            <person name="Howarth C."/>
            <person name="Imamovic A."/>
            <person name="Ireland A."/>
            <person name="Larimer J."/>
            <person name="McCowan C."/>
            <person name="Murphy C."/>
            <person name="Pearson M."/>
            <person name="Poon T.W."/>
            <person name="Priest M."/>
            <person name="Roberts A."/>
            <person name="Saif S."/>
            <person name="Shea T."/>
            <person name="Sisk P."/>
            <person name="Sykes S."/>
            <person name="Wortman J."/>
            <person name="Nusbaum C."/>
            <person name="Birren B."/>
        </authorList>
    </citation>
    <scope>NUCLEOTIDE SEQUENCE [LARGE SCALE GENOMIC DNA]</scope>
    <source>
        <strain evidence="1 2">ATCC 51266</strain>
    </source>
</reference>
<comment type="caution">
    <text evidence="1">The sequence shown here is derived from an EMBL/GenBank/DDBJ whole genome shotgun (WGS) entry which is preliminary data.</text>
</comment>
<evidence type="ECO:0008006" key="3">
    <source>
        <dbReference type="Google" id="ProtNLM"/>
    </source>
</evidence>
<dbReference type="AlphaFoldDB" id="S1ND18"/>
<evidence type="ECO:0000313" key="1">
    <source>
        <dbReference type="EMBL" id="EOT41449.1"/>
    </source>
</evidence>
<keyword evidence="2" id="KW-1185">Reference proteome</keyword>
<gene>
    <name evidence="1" type="ORF">OMK_01625</name>
</gene>
<dbReference type="SUPFAM" id="SSF53756">
    <property type="entry name" value="UDP-Glycosyltransferase/glycogen phosphorylase"/>
    <property type="match status" value="1"/>
</dbReference>
<dbReference type="eggNOG" id="COG0438">
    <property type="taxonomic scope" value="Bacteria"/>
</dbReference>
<name>S1ND18_9ENTE</name>
<dbReference type="HOGENOM" id="CLU_725093_0_0_9"/>
<proteinExistence type="predicted"/>
<dbReference type="EMBL" id="AHYR01000005">
    <property type="protein sequence ID" value="EOT41449.1"/>
    <property type="molecule type" value="Genomic_DNA"/>
</dbReference>
<dbReference type="STRING" id="44009.RV01_GL001046"/>
<dbReference type="RefSeq" id="WP_016172791.1">
    <property type="nucleotide sequence ID" value="NZ_ASWK01000001.1"/>
</dbReference>
<protein>
    <recommendedName>
        <fullName evidence="3">Glycosyl transferase family 1 domain-containing protein</fullName>
    </recommendedName>
</protein>
<sequence>MEWLLIHPFGYTRRTELLEKILSEKEINFTIIASDYSHVKKQRVDYSEKNENIEVIRAIKYKKNLSIKRILSHIHFSFLVLLFIKKNNPQKIYCRIPPNFLLFLISCFCKDSKLIVDVYDLWPESFPQKKSFLLNPFFKVWKFFRNGFINSSDSIVLECNLYRKYLPHLNGNLVTTIYPESSGNDLVDVDLNGLESIKSEIHFCYLGTINNIVDFSKLEVLFELVSMKSNFFVHFIGRGEKKQYLIDLVSKYDGVFIDYGPIYNDKEKNFIMNQCHFGLNIFKDQTVIGLSLKSIEYFKFGLPIISTLKGDTAEFIDRYNVGIMFDDVSFIKLKNFYSKYKDVREEVRNLYMKEFENNVLEKKWRMAIGGLSVEK</sequence>
<dbReference type="Proteomes" id="UP000014127">
    <property type="component" value="Unassembled WGS sequence"/>
</dbReference>
<organism evidence="1 2">
    <name type="scientific">Enterococcus dispar ATCC 51266</name>
    <dbReference type="NCBI Taxonomy" id="1139219"/>
    <lineage>
        <taxon>Bacteria</taxon>
        <taxon>Bacillati</taxon>
        <taxon>Bacillota</taxon>
        <taxon>Bacilli</taxon>
        <taxon>Lactobacillales</taxon>
        <taxon>Enterococcaceae</taxon>
        <taxon>Enterococcus</taxon>
    </lineage>
</organism>
<accession>S1ND18</accession>
<evidence type="ECO:0000313" key="2">
    <source>
        <dbReference type="Proteomes" id="UP000014127"/>
    </source>
</evidence>